<sequence length="181" mass="19967" precursor="true">MKQPLITLLSAFICVHLRFRILSVFALALLAAPSAHALKSDADQPINIRARSVEANEKTGVSIYTGNVVMTQGSLQIEADRVEVTLRQRQTELIHATGKPLRLRTRTDAGENIRARAARLEYHENARRVDLYGDVELRRDADVFTGAVVHYLLDEETFTADGGDGGQVSATIQPAKKDSSR</sequence>
<dbReference type="PANTHER" id="PTHR36504:SF1">
    <property type="entry name" value="LIPOPOLYSACCHARIDE EXPORT SYSTEM PROTEIN LPTA"/>
    <property type="match status" value="1"/>
</dbReference>
<dbReference type="HAMAP" id="MF_01914">
    <property type="entry name" value="LPS_assembly_LptA"/>
    <property type="match status" value="1"/>
</dbReference>
<protein>
    <recommendedName>
        <fullName evidence="4">Lipopolysaccharide export system protein LptA</fullName>
    </recommendedName>
</protein>
<comment type="subcellular location">
    <subcellularLocation>
        <location evidence="4">Periplasm</location>
    </subcellularLocation>
</comment>
<gene>
    <name evidence="4" type="primary">lptA</name>
    <name evidence="6" type="ORF">A2W18_02340</name>
</gene>
<keyword evidence="2 4" id="KW-0732">Signal</keyword>
<evidence type="ECO:0000313" key="7">
    <source>
        <dbReference type="Proteomes" id="UP000179076"/>
    </source>
</evidence>
<evidence type="ECO:0000256" key="1">
    <source>
        <dbReference type="ARBA" id="ARBA00022448"/>
    </source>
</evidence>
<comment type="caution">
    <text evidence="6">The sequence shown here is derived from an EMBL/GenBank/DDBJ whole genome shotgun (WGS) entry which is preliminary data.</text>
</comment>
<dbReference type="Proteomes" id="UP000179076">
    <property type="component" value="Unassembled WGS sequence"/>
</dbReference>
<comment type="subunit">
    <text evidence="4">Component of the lipopolysaccharide transport and assembly complex.</text>
</comment>
<feature type="chain" id="PRO_5009730112" description="Lipopolysaccharide export system protein LptA" evidence="4">
    <location>
        <begin position="38"/>
        <end position="181"/>
    </location>
</feature>
<evidence type="ECO:0000256" key="4">
    <source>
        <dbReference type="HAMAP-Rule" id="MF_01914"/>
    </source>
</evidence>
<dbReference type="GO" id="GO:0009279">
    <property type="term" value="C:cell outer membrane"/>
    <property type="evidence" value="ECO:0007669"/>
    <property type="project" value="TreeGrafter"/>
</dbReference>
<dbReference type="Pfam" id="PF03968">
    <property type="entry name" value="LptD_N"/>
    <property type="match status" value="1"/>
</dbReference>
<dbReference type="InterPro" id="IPR052037">
    <property type="entry name" value="LPS_export_LptA"/>
</dbReference>
<dbReference type="InterPro" id="IPR014340">
    <property type="entry name" value="LptA"/>
</dbReference>
<evidence type="ECO:0000256" key="2">
    <source>
        <dbReference type="ARBA" id="ARBA00022729"/>
    </source>
</evidence>
<evidence type="ECO:0000313" key="6">
    <source>
        <dbReference type="EMBL" id="OGI61358.1"/>
    </source>
</evidence>
<organism evidence="6 7">
    <name type="scientific">Candidatus Muproteobacteria bacterium RBG_16_60_9</name>
    <dbReference type="NCBI Taxonomy" id="1817755"/>
    <lineage>
        <taxon>Bacteria</taxon>
        <taxon>Pseudomonadati</taxon>
        <taxon>Pseudomonadota</taxon>
        <taxon>Candidatus Muproteobacteria</taxon>
    </lineage>
</organism>
<comment type="function">
    <text evidence="4">Involved in the assembly of lipopolysaccharide (LPS). Required for the translocation of LPS from the inner membrane to the outer membrane.</text>
</comment>
<feature type="signal peptide" evidence="4">
    <location>
        <begin position="1"/>
        <end position="37"/>
    </location>
</feature>
<reference evidence="6 7" key="1">
    <citation type="journal article" date="2016" name="Nat. Commun.">
        <title>Thousands of microbial genomes shed light on interconnected biogeochemical processes in an aquifer system.</title>
        <authorList>
            <person name="Anantharaman K."/>
            <person name="Brown C.T."/>
            <person name="Hug L.A."/>
            <person name="Sharon I."/>
            <person name="Castelle C.J."/>
            <person name="Probst A.J."/>
            <person name="Thomas B.C."/>
            <person name="Singh A."/>
            <person name="Wilkins M.J."/>
            <person name="Karaoz U."/>
            <person name="Brodie E.L."/>
            <person name="Williams K.H."/>
            <person name="Hubbard S.S."/>
            <person name="Banfield J.F."/>
        </authorList>
    </citation>
    <scope>NUCLEOTIDE SEQUENCE [LARGE SCALE GENOMIC DNA]</scope>
</reference>
<dbReference type="GO" id="GO:0043165">
    <property type="term" value="P:Gram-negative-bacterium-type cell outer membrane assembly"/>
    <property type="evidence" value="ECO:0007669"/>
    <property type="project" value="UniProtKB-UniRule"/>
</dbReference>
<keyword evidence="3 4" id="KW-0574">Periplasm</keyword>
<dbReference type="AlphaFoldDB" id="A0A1F6UVL9"/>
<dbReference type="GO" id="GO:0030288">
    <property type="term" value="C:outer membrane-bounded periplasmic space"/>
    <property type="evidence" value="ECO:0007669"/>
    <property type="project" value="TreeGrafter"/>
</dbReference>
<comment type="similarity">
    <text evidence="4">Belongs to the LptA family.</text>
</comment>
<dbReference type="GO" id="GO:0017089">
    <property type="term" value="F:glycolipid transfer activity"/>
    <property type="evidence" value="ECO:0007669"/>
    <property type="project" value="TreeGrafter"/>
</dbReference>
<accession>A0A1F6UVL9</accession>
<feature type="domain" description="Organic solvent tolerance-like N-terminal" evidence="5">
    <location>
        <begin position="47"/>
        <end position="156"/>
    </location>
</feature>
<dbReference type="GO" id="GO:0015920">
    <property type="term" value="P:lipopolysaccharide transport"/>
    <property type="evidence" value="ECO:0007669"/>
    <property type="project" value="UniProtKB-UniRule"/>
</dbReference>
<name>A0A1F6UVL9_9PROT</name>
<dbReference type="InterPro" id="IPR005653">
    <property type="entry name" value="OstA-like_N"/>
</dbReference>
<dbReference type="NCBIfam" id="TIGR03002">
    <property type="entry name" value="outer_YhbN_LptA"/>
    <property type="match status" value="1"/>
</dbReference>
<proteinExistence type="inferred from homology"/>
<dbReference type="Gene3D" id="2.60.450.10">
    <property type="entry name" value="Lipopolysaccharide (LPS) transport protein A like domain"/>
    <property type="match status" value="1"/>
</dbReference>
<dbReference type="PANTHER" id="PTHR36504">
    <property type="entry name" value="LIPOPOLYSACCHARIDE EXPORT SYSTEM PROTEIN LPTA"/>
    <property type="match status" value="1"/>
</dbReference>
<evidence type="ECO:0000256" key="3">
    <source>
        <dbReference type="ARBA" id="ARBA00022764"/>
    </source>
</evidence>
<dbReference type="GO" id="GO:0001530">
    <property type="term" value="F:lipopolysaccharide binding"/>
    <property type="evidence" value="ECO:0007669"/>
    <property type="project" value="InterPro"/>
</dbReference>
<evidence type="ECO:0000259" key="5">
    <source>
        <dbReference type="Pfam" id="PF03968"/>
    </source>
</evidence>
<dbReference type="EMBL" id="MFSP01000200">
    <property type="protein sequence ID" value="OGI61358.1"/>
    <property type="molecule type" value="Genomic_DNA"/>
</dbReference>
<keyword evidence="1 4" id="KW-0813">Transport</keyword>